<keyword evidence="4" id="KW-1185">Reference proteome</keyword>
<dbReference type="Pfam" id="PF13439">
    <property type="entry name" value="Glyco_transf_4"/>
    <property type="match status" value="1"/>
</dbReference>
<dbReference type="PANTHER" id="PTHR46401">
    <property type="entry name" value="GLYCOSYLTRANSFERASE WBBK-RELATED"/>
    <property type="match status" value="1"/>
</dbReference>
<dbReference type="PANTHER" id="PTHR46401:SF2">
    <property type="entry name" value="GLYCOSYLTRANSFERASE WBBK-RELATED"/>
    <property type="match status" value="1"/>
</dbReference>
<dbReference type="RefSeq" id="WP_323245121.1">
    <property type="nucleotide sequence ID" value="NZ_JAYGHK010000169.1"/>
</dbReference>
<keyword evidence="3" id="KW-0328">Glycosyltransferase</keyword>
<dbReference type="Proteomes" id="UP001303285">
    <property type="component" value="Unassembled WGS sequence"/>
</dbReference>
<feature type="domain" description="Glycosyltransferase subfamily 4-like N-terminal" evidence="2">
    <location>
        <begin position="24"/>
        <end position="172"/>
    </location>
</feature>
<dbReference type="Gene3D" id="3.40.50.2000">
    <property type="entry name" value="Glycogen Phosphorylase B"/>
    <property type="match status" value="1"/>
</dbReference>
<evidence type="ECO:0000313" key="3">
    <source>
        <dbReference type="EMBL" id="MEA5611105.1"/>
    </source>
</evidence>
<dbReference type="EC" id="2.4.-.-" evidence="3"/>
<organism evidence="3 4">
    <name type="scientific">Nodularia spumigena UHCC 0060</name>
    <dbReference type="NCBI Taxonomy" id="3110300"/>
    <lineage>
        <taxon>Bacteria</taxon>
        <taxon>Bacillati</taxon>
        <taxon>Cyanobacteriota</taxon>
        <taxon>Cyanophyceae</taxon>
        <taxon>Nostocales</taxon>
        <taxon>Nodulariaceae</taxon>
        <taxon>Nodularia</taxon>
    </lineage>
</organism>
<gene>
    <name evidence="3" type="ORF">VB695_24110</name>
</gene>
<name>A0ABU5UXR2_NODSP</name>
<dbReference type="EMBL" id="JAYGHK010000169">
    <property type="protein sequence ID" value="MEA5611105.1"/>
    <property type="molecule type" value="Genomic_DNA"/>
</dbReference>
<reference evidence="3 4" key="1">
    <citation type="submission" date="2023-12" db="EMBL/GenBank/DDBJ databases">
        <title>Baltic Sea Cyanobacteria.</title>
        <authorList>
            <person name="Delbaje E."/>
            <person name="Fewer D.P."/>
            <person name="Shishido T.K."/>
        </authorList>
    </citation>
    <scope>NUCLEOTIDE SEQUENCE [LARGE SCALE GENOMIC DNA]</scope>
    <source>
        <strain evidence="3 4">UHCC 0060</strain>
    </source>
</reference>
<protein>
    <submittedName>
        <fullName evidence="3">Glycosyltransferase</fullName>
        <ecNumber evidence="3">2.4.-.-</ecNumber>
    </submittedName>
</protein>
<comment type="caution">
    <text evidence="3">The sequence shown here is derived from an EMBL/GenBank/DDBJ whole genome shotgun (WGS) entry which is preliminary data.</text>
</comment>
<evidence type="ECO:0000313" key="4">
    <source>
        <dbReference type="Proteomes" id="UP001303285"/>
    </source>
</evidence>
<sequence length="388" mass="44882">MSKIIVISSVSPQPTSSGQVVLYRHLSQATGWDVHIVPNPDDNKTHRWQTKLITRLERTRFHRWSHDLDILDNGNNWNAIIANYYQQLSNSTRENNTVVLTVAHGNGCWAAQRFAQRYQLPLVTIFHDWFPDLPSLHKPFHDFLEKRFQQLYQQSNLALCVSQGMKDALGSHSNSQVLYPIPGLLNKEITKQPQTKNDQQISSRLKVVYSGNLYEYGQILARLLEVTKNHPQIQVQVRGTRPNWPADFRSEMRDRQLWLDFAPREELNDWLASADVFLVVMSFDPALQRRMETSFPSKLPEYAQFGKPIVILGPEYCSAIHWGRKGDRAICITDENPTVLVSTLEKLKDSPQHLEYYRQQAKIASQAEFNPSIIQNQFLDHIQNILLK</sequence>
<dbReference type="SUPFAM" id="SSF53756">
    <property type="entry name" value="UDP-Glycosyltransferase/glycogen phosphorylase"/>
    <property type="match status" value="1"/>
</dbReference>
<proteinExistence type="predicted"/>
<accession>A0ABU5UXR2</accession>
<dbReference type="InterPro" id="IPR029058">
    <property type="entry name" value="AB_hydrolase_fold"/>
</dbReference>
<dbReference type="GO" id="GO:0016757">
    <property type="term" value="F:glycosyltransferase activity"/>
    <property type="evidence" value="ECO:0007669"/>
    <property type="project" value="UniProtKB-KW"/>
</dbReference>
<dbReference type="Gene3D" id="3.40.50.1820">
    <property type="entry name" value="alpha/beta hydrolase"/>
    <property type="match status" value="1"/>
</dbReference>
<evidence type="ECO:0000259" key="2">
    <source>
        <dbReference type="Pfam" id="PF13439"/>
    </source>
</evidence>
<evidence type="ECO:0000256" key="1">
    <source>
        <dbReference type="ARBA" id="ARBA00022679"/>
    </source>
</evidence>
<keyword evidence="1 3" id="KW-0808">Transferase</keyword>
<dbReference type="InterPro" id="IPR028098">
    <property type="entry name" value="Glyco_trans_4-like_N"/>
</dbReference>